<dbReference type="AlphaFoldDB" id="A0A238VXC3"/>
<keyword evidence="2" id="KW-1185">Reference proteome</keyword>
<proteinExistence type="predicted"/>
<protein>
    <submittedName>
        <fullName evidence="1">Uncharacterized protein</fullName>
    </submittedName>
</protein>
<evidence type="ECO:0000313" key="2">
    <source>
        <dbReference type="Proteomes" id="UP000198403"/>
    </source>
</evidence>
<dbReference type="RefSeq" id="WP_089335732.1">
    <property type="nucleotide sequence ID" value="NZ_FZNO01000005.1"/>
</dbReference>
<dbReference type="Proteomes" id="UP000198403">
    <property type="component" value="Unassembled WGS sequence"/>
</dbReference>
<dbReference type="EMBL" id="FZNO01000005">
    <property type="protein sequence ID" value="SNR38888.1"/>
    <property type="molecule type" value="Genomic_DNA"/>
</dbReference>
<accession>A0A238VXC3</accession>
<evidence type="ECO:0000313" key="1">
    <source>
        <dbReference type="EMBL" id="SNR38888.1"/>
    </source>
</evidence>
<sequence>MSVPPELLRASADWYEVAVDRLSDRDSDVFDHWGECAVLASWETGVCRGCHQTALRLSVNDTWQYDDLPGDVARVALRMVDGWTGSVTELVATASAVAA</sequence>
<gene>
    <name evidence="1" type="ORF">SAMN06272737_105133</name>
</gene>
<dbReference type="OrthoDB" id="9803968at2"/>
<name>A0A238VXC3_9ACTN</name>
<organism evidence="1 2">
    <name type="scientific">Blastococcus mobilis</name>
    <dbReference type="NCBI Taxonomy" id="1938746"/>
    <lineage>
        <taxon>Bacteria</taxon>
        <taxon>Bacillati</taxon>
        <taxon>Actinomycetota</taxon>
        <taxon>Actinomycetes</taxon>
        <taxon>Geodermatophilales</taxon>
        <taxon>Geodermatophilaceae</taxon>
        <taxon>Blastococcus</taxon>
    </lineage>
</organism>
<reference evidence="1 2" key="1">
    <citation type="submission" date="2017-06" db="EMBL/GenBank/DDBJ databases">
        <authorList>
            <person name="Kim H.J."/>
            <person name="Triplett B.A."/>
        </authorList>
    </citation>
    <scope>NUCLEOTIDE SEQUENCE [LARGE SCALE GENOMIC DNA]</scope>
    <source>
        <strain evidence="1 2">DSM 44272</strain>
    </source>
</reference>